<dbReference type="PATRIC" id="fig|1127483.3.peg.1647"/>
<keyword evidence="3" id="KW-0472">Membrane</keyword>
<dbReference type="PANTHER" id="PTHR38434:SF1">
    <property type="entry name" value="BLL2549 PROTEIN"/>
    <property type="match status" value="1"/>
</dbReference>
<feature type="coiled-coil region" evidence="1">
    <location>
        <begin position="54"/>
        <end position="81"/>
    </location>
</feature>
<evidence type="ECO:0000256" key="3">
    <source>
        <dbReference type="SAM" id="Phobius"/>
    </source>
</evidence>
<comment type="caution">
    <text evidence="4">The sequence shown here is derived from an EMBL/GenBank/DDBJ whole genome shotgun (WGS) entry which is preliminary data.</text>
</comment>
<keyword evidence="3" id="KW-0812">Transmembrane</keyword>
<proteinExistence type="predicted"/>
<dbReference type="PANTHER" id="PTHR38434">
    <property type="entry name" value="BLL2549 PROTEIN"/>
    <property type="match status" value="1"/>
</dbReference>
<dbReference type="EMBL" id="AHJE01000017">
    <property type="protein sequence ID" value="EHP43664.1"/>
    <property type="molecule type" value="Genomic_DNA"/>
</dbReference>
<feature type="region of interest" description="Disordered" evidence="2">
    <location>
        <begin position="141"/>
        <end position="166"/>
    </location>
</feature>
<feature type="transmembrane region" description="Helical" evidence="3">
    <location>
        <begin position="191"/>
        <end position="210"/>
    </location>
</feature>
<dbReference type="Pfam" id="PF10101">
    <property type="entry name" value="DUF2339"/>
    <property type="match status" value="1"/>
</dbReference>
<protein>
    <recommendedName>
        <fullName evidence="6">DUF2339 domain-containing protein</fullName>
    </recommendedName>
</protein>
<evidence type="ECO:0000313" key="5">
    <source>
        <dbReference type="Proteomes" id="UP000005808"/>
    </source>
</evidence>
<organism evidence="4 5">
    <name type="scientific">Cupriavidus basilensis OR16</name>
    <dbReference type="NCBI Taxonomy" id="1127483"/>
    <lineage>
        <taxon>Bacteria</taxon>
        <taxon>Pseudomonadati</taxon>
        <taxon>Pseudomonadota</taxon>
        <taxon>Betaproteobacteria</taxon>
        <taxon>Burkholderiales</taxon>
        <taxon>Burkholderiaceae</taxon>
        <taxon>Cupriavidus</taxon>
    </lineage>
</organism>
<dbReference type="InterPro" id="IPR019286">
    <property type="entry name" value="DUF2339_TM"/>
</dbReference>
<feature type="transmembrane region" description="Helical" evidence="3">
    <location>
        <begin position="271"/>
        <end position="293"/>
    </location>
</feature>
<evidence type="ECO:0008006" key="6">
    <source>
        <dbReference type="Google" id="ProtNLM"/>
    </source>
</evidence>
<feature type="transmembrane region" description="Helical" evidence="3">
    <location>
        <begin position="246"/>
        <end position="265"/>
    </location>
</feature>
<feature type="transmembrane region" description="Helical" evidence="3">
    <location>
        <begin position="326"/>
        <end position="345"/>
    </location>
</feature>
<feature type="transmembrane region" description="Helical" evidence="3">
    <location>
        <begin position="222"/>
        <end position="239"/>
    </location>
</feature>
<gene>
    <name evidence="4" type="ORF">OR16_08181</name>
</gene>
<evidence type="ECO:0000256" key="2">
    <source>
        <dbReference type="SAM" id="MobiDB-lite"/>
    </source>
</evidence>
<feature type="transmembrane region" description="Helical" evidence="3">
    <location>
        <begin position="300"/>
        <end position="320"/>
    </location>
</feature>
<feature type="compositionally biased region" description="Low complexity" evidence="2">
    <location>
        <begin position="141"/>
        <end position="155"/>
    </location>
</feature>
<keyword evidence="1" id="KW-0175">Coiled coil</keyword>
<reference evidence="4 5" key="1">
    <citation type="journal article" date="2012" name="J. Bacteriol.">
        <title>De Novo Genome Project of Cupriavidus basilensis OR16.</title>
        <authorList>
            <person name="Cserhati M."/>
            <person name="Kriszt B."/>
            <person name="Szoboszlay S."/>
            <person name="Toth A."/>
            <person name="Szabo I."/>
            <person name="Tancsics A."/>
            <person name="Nagy I."/>
            <person name="Horvath B."/>
            <person name="Nagy I."/>
            <person name="Kukolya J."/>
        </authorList>
    </citation>
    <scope>NUCLEOTIDE SEQUENCE [LARGE SCALE GENOMIC DNA]</scope>
    <source>
        <strain evidence="4 5">OR16</strain>
    </source>
</reference>
<accession>H1S1T9</accession>
<sequence>MRWIFGVIGLVLGLVAAGFGGALTGAVLGFGFGWMVSDRPARPPGDGEVRGAPADPLEARVLRLEQELSALRREMASLRGETVGTPSATSATSATLAPGAAPGTVAAGELPSFAPPASVAAPAPSIAAAIPIPVVAAPAPISTPTSAPATAPASARHVEPPLSSTLGPREPDFVERAISAARGWLLGGNSVVRVGILILFFGVAFLLKYASDNAMLPVEFRLAGVAAGAVVLLLAGWRLRERRAGYALVLQGGGVGVLYLTVFAATKLYGLLPAAAAFPLMVAICVLAGGLAVLQNAPALAFTGSAGGFLAPVLISTGGGSHVMLFSYYALLNAGIFAIAWFRAWRQLNLLGFAFTFGIGNVYRHRAALCAAPAGQPEGLRGRHAGVRHAAAGHGAAGRAGAQHSIRHGMERGGARGVLLRAGGVAGGAPRSLGAAV</sequence>
<dbReference type="Proteomes" id="UP000005808">
    <property type="component" value="Unassembled WGS sequence"/>
</dbReference>
<keyword evidence="3" id="KW-1133">Transmembrane helix</keyword>
<evidence type="ECO:0000256" key="1">
    <source>
        <dbReference type="SAM" id="Coils"/>
    </source>
</evidence>
<dbReference type="AlphaFoldDB" id="H1S1T9"/>
<name>H1S1T9_9BURK</name>
<evidence type="ECO:0000313" key="4">
    <source>
        <dbReference type="EMBL" id="EHP43664.1"/>
    </source>
</evidence>
<feature type="transmembrane region" description="Helical" evidence="3">
    <location>
        <begin position="6"/>
        <end position="32"/>
    </location>
</feature>